<evidence type="ECO:0000259" key="7">
    <source>
        <dbReference type="Pfam" id="PF01120"/>
    </source>
</evidence>
<accession>A0A6A0H8W6</accession>
<organism evidence="8">
    <name type="scientific">Hyalella azteca</name>
    <name type="common">Amphipod</name>
    <dbReference type="NCBI Taxonomy" id="294128"/>
    <lineage>
        <taxon>Eukaryota</taxon>
        <taxon>Metazoa</taxon>
        <taxon>Ecdysozoa</taxon>
        <taxon>Arthropoda</taxon>
        <taxon>Crustacea</taxon>
        <taxon>Multicrustacea</taxon>
        <taxon>Malacostraca</taxon>
        <taxon>Eumalacostraca</taxon>
        <taxon>Peracarida</taxon>
        <taxon>Amphipoda</taxon>
        <taxon>Senticaudata</taxon>
        <taxon>Talitrida</taxon>
        <taxon>Talitroidea</taxon>
        <taxon>Hyalellidae</taxon>
        <taxon>Hyalella</taxon>
    </lineage>
</organism>
<evidence type="ECO:0000256" key="4">
    <source>
        <dbReference type="ARBA" id="ARBA00022729"/>
    </source>
</evidence>
<dbReference type="InterPro" id="IPR057739">
    <property type="entry name" value="Glyco_hydro_29_N"/>
</dbReference>
<dbReference type="EC" id="3.2.1.51" evidence="3"/>
<dbReference type="InterPro" id="IPR017853">
    <property type="entry name" value="GH"/>
</dbReference>
<comment type="similarity">
    <text evidence="2">Belongs to the glycosyl hydrolase 29 family.</text>
</comment>
<evidence type="ECO:0000256" key="6">
    <source>
        <dbReference type="ARBA" id="ARBA00023295"/>
    </source>
</evidence>
<evidence type="ECO:0000256" key="2">
    <source>
        <dbReference type="ARBA" id="ARBA00007951"/>
    </source>
</evidence>
<name>A0A6A0H8W6_HYAAZ</name>
<keyword evidence="4" id="KW-0732">Signal</keyword>
<proteinExistence type="inferred from homology"/>
<dbReference type="SMART" id="SM00812">
    <property type="entry name" value="Alpha_L_fucos"/>
    <property type="match status" value="1"/>
</dbReference>
<dbReference type="GO" id="GO:0005764">
    <property type="term" value="C:lysosome"/>
    <property type="evidence" value="ECO:0007669"/>
    <property type="project" value="TreeGrafter"/>
</dbReference>
<evidence type="ECO:0000256" key="5">
    <source>
        <dbReference type="ARBA" id="ARBA00022801"/>
    </source>
</evidence>
<reference evidence="8" key="2">
    <citation type="journal article" date="2018" name="Environ. Sci. Technol.">
        <title>The Toxicogenome of Hyalella azteca: A Model for Sediment Ecotoxicology and Evolutionary Toxicology.</title>
        <authorList>
            <person name="Poynton H.C."/>
            <person name="Hasenbein S."/>
            <person name="Benoit J.B."/>
            <person name="Sepulveda M.S."/>
            <person name="Poelchau M.F."/>
            <person name="Hughes D.S.T."/>
            <person name="Murali S.C."/>
            <person name="Chen S."/>
            <person name="Glastad K.M."/>
            <person name="Goodisman M.A.D."/>
            <person name="Werren J.H."/>
            <person name="Vineis J.H."/>
            <person name="Bowen J.L."/>
            <person name="Friedrich M."/>
            <person name="Jones J."/>
            <person name="Robertson H.M."/>
            <person name="Feyereisen R."/>
            <person name="Mechler-Hickson A."/>
            <person name="Mathers N."/>
            <person name="Lee C.E."/>
            <person name="Colbourne J.K."/>
            <person name="Biales A."/>
            <person name="Johnston J.S."/>
            <person name="Wellborn G.A."/>
            <person name="Rosendale A.J."/>
            <person name="Cridge A.G."/>
            <person name="Munoz-Torres M.C."/>
            <person name="Bain P.A."/>
            <person name="Manny A.R."/>
            <person name="Major K.M."/>
            <person name="Lambert F.N."/>
            <person name="Vulpe C.D."/>
            <person name="Tuck P."/>
            <person name="Blalock B.J."/>
            <person name="Lin Y.Y."/>
            <person name="Smith M.E."/>
            <person name="Ochoa-Acuna H."/>
            <person name="Chen M.M."/>
            <person name="Childers C.P."/>
            <person name="Qu J."/>
            <person name="Dugan S."/>
            <person name="Lee S.L."/>
            <person name="Chao H."/>
            <person name="Dinh H."/>
            <person name="Han Y."/>
            <person name="Doddapaneni H."/>
            <person name="Worley K.C."/>
            <person name="Muzny D.M."/>
            <person name="Gibbs R.A."/>
            <person name="Richards S."/>
        </authorList>
    </citation>
    <scope>NUCLEOTIDE SEQUENCE</scope>
    <source>
        <strain evidence="8">HAZT.00-mixed</strain>
        <tissue evidence="8">Whole organism</tissue>
    </source>
</reference>
<dbReference type="PRINTS" id="PR00741">
    <property type="entry name" value="GLHYDRLASE29"/>
</dbReference>
<evidence type="ECO:0000256" key="1">
    <source>
        <dbReference type="ARBA" id="ARBA00004071"/>
    </source>
</evidence>
<dbReference type="Proteomes" id="UP000711488">
    <property type="component" value="Unassembled WGS sequence"/>
</dbReference>
<evidence type="ECO:0000256" key="3">
    <source>
        <dbReference type="ARBA" id="ARBA00012662"/>
    </source>
</evidence>
<dbReference type="EMBL" id="JQDR03005418">
    <property type="protein sequence ID" value="KAA0201465.1"/>
    <property type="molecule type" value="Genomic_DNA"/>
</dbReference>
<dbReference type="GO" id="GO:0016139">
    <property type="term" value="P:glycoside catabolic process"/>
    <property type="evidence" value="ECO:0007669"/>
    <property type="project" value="TreeGrafter"/>
</dbReference>
<dbReference type="GO" id="GO:0006004">
    <property type="term" value="P:fucose metabolic process"/>
    <property type="evidence" value="ECO:0007669"/>
    <property type="project" value="InterPro"/>
</dbReference>
<reference evidence="8" key="1">
    <citation type="submission" date="2014-08" db="EMBL/GenBank/DDBJ databases">
        <authorList>
            <person name="Murali S."/>
            <person name="Richards S."/>
            <person name="Bandaranaike D."/>
            <person name="Bellair M."/>
            <person name="Blankenburg K."/>
            <person name="Chao H."/>
            <person name="Dinh H."/>
            <person name="Doddapaneni H."/>
            <person name="Dugan-Rocha S."/>
            <person name="Elkadiri S."/>
            <person name="Gnanaolivu R."/>
            <person name="Hughes D."/>
            <person name="Lee S."/>
            <person name="Li M."/>
            <person name="Ming W."/>
            <person name="Munidasa M."/>
            <person name="Muniz J."/>
            <person name="Nguyen L."/>
            <person name="Osuji N."/>
            <person name="Pu L.-L."/>
            <person name="Puazo M."/>
            <person name="Skinner E."/>
            <person name="Qu C."/>
            <person name="Quiroz J."/>
            <person name="Raj R."/>
            <person name="Weissenberger G."/>
            <person name="Xin Y."/>
            <person name="Zou X."/>
            <person name="Han Y."/>
            <person name="Worley K."/>
            <person name="Muzny D."/>
            <person name="Gibbs R."/>
        </authorList>
    </citation>
    <scope>NUCLEOTIDE SEQUENCE</scope>
    <source>
        <strain evidence="8">HAZT.00-mixed</strain>
        <tissue evidence="8">Whole organism</tissue>
    </source>
</reference>
<keyword evidence="6" id="KW-0326">Glycosidase</keyword>
<sequence>MPELIELVNSYKPEVIWSDGDWEAQDWYWNSTLFLQWLFNDSPVKDTVVVNDRWGIDIPCNHGSYYTCTDRYNPGTLQPHKWENAMTLDLQSWGYRRNAAAVDYMTIEQLLETLASTISCGGEVSAYNLA</sequence>
<comment type="function">
    <text evidence="1">Alpha-L-fucosidase is responsible for hydrolyzing the alpha-1,6-linked fucose joined to the reducing-end N-acetylglucosamine of the carbohydrate moieties of glycoproteins.</text>
</comment>
<feature type="domain" description="Glycoside hydrolase family 29 N-terminal" evidence="7">
    <location>
        <begin position="1"/>
        <end position="123"/>
    </location>
</feature>
<dbReference type="Gene3D" id="3.20.20.80">
    <property type="entry name" value="Glycosidases"/>
    <property type="match status" value="1"/>
</dbReference>
<dbReference type="GO" id="GO:0004560">
    <property type="term" value="F:alpha-L-fucosidase activity"/>
    <property type="evidence" value="ECO:0007669"/>
    <property type="project" value="UniProtKB-EC"/>
</dbReference>
<dbReference type="InterPro" id="IPR000933">
    <property type="entry name" value="Glyco_hydro_29"/>
</dbReference>
<dbReference type="AlphaFoldDB" id="A0A6A0H8W6"/>
<reference evidence="8" key="3">
    <citation type="submission" date="2019-06" db="EMBL/GenBank/DDBJ databases">
        <authorList>
            <person name="Poynton C."/>
            <person name="Hasenbein S."/>
            <person name="Benoit J.B."/>
            <person name="Sepulveda M.S."/>
            <person name="Poelchau M.F."/>
            <person name="Murali S.C."/>
            <person name="Chen S."/>
            <person name="Glastad K.M."/>
            <person name="Werren J.H."/>
            <person name="Vineis J.H."/>
            <person name="Bowen J.L."/>
            <person name="Friedrich M."/>
            <person name="Jones J."/>
            <person name="Robertson H.M."/>
            <person name="Feyereisen R."/>
            <person name="Mechler-Hickson A."/>
            <person name="Mathers N."/>
            <person name="Lee C.E."/>
            <person name="Colbourne J.K."/>
            <person name="Biales A."/>
            <person name="Johnston J.S."/>
            <person name="Wellborn G.A."/>
            <person name="Rosendale A.J."/>
            <person name="Cridge A.G."/>
            <person name="Munoz-Torres M.C."/>
            <person name="Bain P.A."/>
            <person name="Manny A.R."/>
            <person name="Major K.M."/>
            <person name="Lambert F.N."/>
            <person name="Vulpe C.D."/>
            <person name="Tuck P."/>
            <person name="Blalock B.J."/>
            <person name="Lin Y.-Y."/>
            <person name="Smith M.E."/>
            <person name="Ochoa-Acuna H."/>
            <person name="Chen M.-J.M."/>
            <person name="Childers C.P."/>
            <person name="Qu J."/>
            <person name="Dugan S."/>
            <person name="Lee S.L."/>
            <person name="Chao H."/>
            <person name="Dinh H."/>
            <person name="Han Y."/>
            <person name="Doddapaneni H."/>
            <person name="Worley K.C."/>
            <person name="Muzny D.M."/>
            <person name="Gibbs R.A."/>
            <person name="Richards S."/>
        </authorList>
    </citation>
    <scope>NUCLEOTIDE SEQUENCE</scope>
    <source>
        <strain evidence="8">HAZT.00-mixed</strain>
        <tissue evidence="8">Whole organism</tissue>
    </source>
</reference>
<keyword evidence="5" id="KW-0378">Hydrolase</keyword>
<dbReference type="PANTHER" id="PTHR10030">
    <property type="entry name" value="ALPHA-L-FUCOSIDASE"/>
    <property type="match status" value="1"/>
</dbReference>
<comment type="caution">
    <text evidence="8">The sequence shown here is derived from an EMBL/GenBank/DDBJ whole genome shotgun (WGS) entry which is preliminary data.</text>
</comment>
<evidence type="ECO:0000313" key="8">
    <source>
        <dbReference type="EMBL" id="KAA0201465.1"/>
    </source>
</evidence>
<protein>
    <recommendedName>
        <fullName evidence="3">alpha-L-fucosidase</fullName>
        <ecNumber evidence="3">3.2.1.51</ecNumber>
    </recommendedName>
</protein>
<gene>
    <name evidence="8" type="ORF">HAZT_HAZT003668</name>
</gene>
<dbReference type="Pfam" id="PF01120">
    <property type="entry name" value="Alpha_L_fucos"/>
    <property type="match status" value="1"/>
</dbReference>
<dbReference type="SUPFAM" id="SSF51445">
    <property type="entry name" value="(Trans)glycosidases"/>
    <property type="match status" value="1"/>
</dbReference>
<dbReference type="InterPro" id="IPR016286">
    <property type="entry name" value="FUC_metazoa-typ"/>
</dbReference>
<dbReference type="PANTHER" id="PTHR10030:SF37">
    <property type="entry name" value="ALPHA-L-FUCOSIDASE-RELATED"/>
    <property type="match status" value="1"/>
</dbReference>